<sequence>MDDASPPLLVVGADRDGLRLRALRPLRPEALLRVWCRGIEVGRLALAGAVEAGAVLTLPIARLPCVPLPAMLRIAAAVEGPELAEPWPVASATEATALLGPPRPGIEDLRLEYGMLRGTGIERANGLLQPALHAVINGSTARAVQAELPVPLAEGGCAFRFALALEPADLTGSGIEVTLHAMGSREVLARFALGPSLPGAGRLAEIEARLLRLEQAGDALQSTGQAVLHRQLQMQQERIDAFIDAAATLLLDRLAGDESPAAALRRLIAAAAPEPEEAEPVAAAEGAEAVLAPRDPAFDIGWHGAEEDEGGAFRWMTLQGLLRNPAPLRPVAWVVLEVGHLYGAPAPVVEAGFDGTPCLVEAERRGPHHFSLRIVPPGGAMPCRLLRLQSRAGGSPLEDGVSGDERVLSIAVTGAAFHYAEAPAAPR</sequence>
<protein>
    <recommendedName>
        <fullName evidence="3">PilZ domain-containing protein</fullName>
    </recommendedName>
</protein>
<organism evidence="1 2">
    <name type="scientific">Belnapia arida</name>
    <dbReference type="NCBI Taxonomy" id="2804533"/>
    <lineage>
        <taxon>Bacteria</taxon>
        <taxon>Pseudomonadati</taxon>
        <taxon>Pseudomonadota</taxon>
        <taxon>Alphaproteobacteria</taxon>
        <taxon>Acetobacterales</taxon>
        <taxon>Roseomonadaceae</taxon>
        <taxon>Belnapia</taxon>
    </lineage>
</organism>
<gene>
    <name evidence="1" type="ORF">JMJ56_04455</name>
</gene>
<dbReference type="EMBL" id="JAETWB010000001">
    <property type="protein sequence ID" value="MBL6077247.1"/>
    <property type="molecule type" value="Genomic_DNA"/>
</dbReference>
<keyword evidence="2" id="KW-1185">Reference proteome</keyword>
<evidence type="ECO:0008006" key="3">
    <source>
        <dbReference type="Google" id="ProtNLM"/>
    </source>
</evidence>
<name>A0ABS1TXU5_9PROT</name>
<evidence type="ECO:0000313" key="2">
    <source>
        <dbReference type="Proteomes" id="UP000660885"/>
    </source>
</evidence>
<accession>A0ABS1TXU5</accession>
<dbReference type="RefSeq" id="WP_202830374.1">
    <property type="nucleotide sequence ID" value="NZ_JAETWB010000001.1"/>
</dbReference>
<dbReference type="Proteomes" id="UP000660885">
    <property type="component" value="Unassembled WGS sequence"/>
</dbReference>
<evidence type="ECO:0000313" key="1">
    <source>
        <dbReference type="EMBL" id="MBL6077247.1"/>
    </source>
</evidence>
<proteinExistence type="predicted"/>
<comment type="caution">
    <text evidence="1">The sequence shown here is derived from an EMBL/GenBank/DDBJ whole genome shotgun (WGS) entry which is preliminary data.</text>
</comment>
<reference evidence="1 2" key="1">
    <citation type="submission" date="2021-01" db="EMBL/GenBank/DDBJ databases">
        <title>Belnapia mucosa sp. nov. and Belnapia arida sp. nov., isolated from the Tabernas Desert (Almeria, Spain).</title>
        <authorList>
            <person name="Molina-Menor E."/>
            <person name="Vidal-Verdu A."/>
            <person name="Calonge A."/>
            <person name="Satari L."/>
            <person name="Pereto J."/>
            <person name="Porcar M."/>
        </authorList>
    </citation>
    <scope>NUCLEOTIDE SEQUENCE [LARGE SCALE GENOMIC DNA]</scope>
    <source>
        <strain evidence="1 2">T18</strain>
    </source>
</reference>